<comment type="catalytic activity">
    <reaction evidence="5">
        <text>queuosine 5'-phosphate + H2O = queuine + D-ribose 5-phosphate</text>
        <dbReference type="Rhea" id="RHEA:75387"/>
        <dbReference type="ChEBI" id="CHEBI:15377"/>
        <dbReference type="ChEBI" id="CHEBI:17433"/>
        <dbReference type="ChEBI" id="CHEBI:78346"/>
        <dbReference type="ChEBI" id="CHEBI:194371"/>
    </reaction>
    <physiologicalReaction direction="left-to-right" evidence="5">
        <dbReference type="Rhea" id="RHEA:75388"/>
    </physiologicalReaction>
</comment>
<proteinExistence type="inferred from homology"/>
<sequence>MNRRIDIQTITCSASIVAWCILHNRGRYVWSLLRHLTRYPGETSMTATLPVLESTQRVVERSRHVTINTDAAREMLVKGIVNDSWYPDFHLDDPDWIFVLDALNFCFWEEPGSPKWSITYGGEQLSGYWALAASLKRAVEEGIPLTNAEFLATISSKVVEKIFRGVQRIPLFQKRVNNLREVGTILLEQYDGTFVNVLQKANGSAVQLVQEVVSHFPSFNDIATYDGETVYIYKRAQLLAADLFGAFEGEGYGEFFDLDQLTIFADYKLPQVLRHYHVLEYDKHLSDMVDNYIQCLPGGREEVEIRSATIQAVEIMRQSLTNGNSSIPAFKLDWWLWTLGQNDSVREKPYHRTRTMFY</sequence>
<protein>
    <recommendedName>
        <fullName evidence="3">Queuosine 5'-phosphate N-glycosylase/hydrolase</fullName>
    </recommendedName>
    <alternativeName>
        <fullName evidence="4">Queuosine-nucleotide N-glycosylase/hydrolase</fullName>
    </alternativeName>
</protein>
<reference evidence="6 7" key="1">
    <citation type="submission" date="2017-10" db="EMBL/GenBank/DDBJ databases">
        <title>Novel microbial diversity and functional potential in the marine mammal oral microbiome.</title>
        <authorList>
            <person name="Dudek N.K."/>
            <person name="Sun C.L."/>
            <person name="Burstein D."/>
            <person name="Kantor R.S."/>
            <person name="Aliaga Goltsman D.S."/>
            <person name="Bik E.M."/>
            <person name="Thomas B.C."/>
            <person name="Banfield J.F."/>
            <person name="Relman D.A."/>
        </authorList>
    </citation>
    <scope>NUCLEOTIDE SEQUENCE [LARGE SCALE GENOMIC DNA]</scope>
    <source>
        <strain evidence="6">DOLJORAL78_47_16</strain>
    </source>
</reference>
<evidence type="ECO:0000313" key="6">
    <source>
        <dbReference type="EMBL" id="PIE35864.1"/>
    </source>
</evidence>
<dbReference type="GO" id="GO:0016787">
    <property type="term" value="F:hydrolase activity"/>
    <property type="evidence" value="ECO:0007669"/>
    <property type="project" value="UniProtKB-KW"/>
</dbReference>
<accession>A0A2G6KJP4</accession>
<evidence type="ECO:0000256" key="4">
    <source>
        <dbReference type="ARBA" id="ARBA00035393"/>
    </source>
</evidence>
<dbReference type="InterPro" id="IPR019438">
    <property type="entry name" value="Q_salvage"/>
</dbReference>
<evidence type="ECO:0000256" key="2">
    <source>
        <dbReference type="ARBA" id="ARBA00035119"/>
    </source>
</evidence>
<gene>
    <name evidence="6" type="ORF">CSA56_02615</name>
</gene>
<name>A0A2G6KJP4_9BACT</name>
<evidence type="ECO:0000256" key="3">
    <source>
        <dbReference type="ARBA" id="ARBA00035306"/>
    </source>
</evidence>
<dbReference type="AlphaFoldDB" id="A0A2G6KJP4"/>
<organism evidence="6 7">
    <name type="scientific">candidate division KSB3 bacterium</name>
    <dbReference type="NCBI Taxonomy" id="2044937"/>
    <lineage>
        <taxon>Bacteria</taxon>
        <taxon>candidate division KSB3</taxon>
    </lineage>
</organism>
<evidence type="ECO:0000256" key="1">
    <source>
        <dbReference type="ARBA" id="ARBA00022801"/>
    </source>
</evidence>
<dbReference type="PANTHER" id="PTHR21314">
    <property type="entry name" value="QUEUOSINE 5'-PHOSPHATE N-GLYCOSYLASE_HYDROLASE-RELATED"/>
    <property type="match status" value="1"/>
</dbReference>
<dbReference type="EMBL" id="PDSK01000031">
    <property type="protein sequence ID" value="PIE35864.1"/>
    <property type="molecule type" value="Genomic_DNA"/>
</dbReference>
<evidence type="ECO:0000256" key="5">
    <source>
        <dbReference type="ARBA" id="ARBA00048204"/>
    </source>
</evidence>
<keyword evidence="1" id="KW-0378">Hydrolase</keyword>
<dbReference type="GO" id="GO:0006400">
    <property type="term" value="P:tRNA modification"/>
    <property type="evidence" value="ECO:0007669"/>
    <property type="project" value="TreeGrafter"/>
</dbReference>
<evidence type="ECO:0000313" key="7">
    <source>
        <dbReference type="Proteomes" id="UP000230821"/>
    </source>
</evidence>
<dbReference type="Proteomes" id="UP000230821">
    <property type="component" value="Unassembled WGS sequence"/>
</dbReference>
<comment type="similarity">
    <text evidence="2">Belongs to the QNG1 protein family.</text>
</comment>
<dbReference type="Pfam" id="PF10343">
    <property type="entry name" value="Q_salvage"/>
    <property type="match status" value="1"/>
</dbReference>
<comment type="caution">
    <text evidence="6">The sequence shown here is derived from an EMBL/GenBank/DDBJ whole genome shotgun (WGS) entry which is preliminary data.</text>
</comment>
<dbReference type="PANTHER" id="PTHR21314:SF0">
    <property type="entry name" value="QUEUOSINE 5'-PHOSPHATE N-GLYCOSYLASE_HYDROLASE"/>
    <property type="match status" value="1"/>
</dbReference>